<evidence type="ECO:0000256" key="3">
    <source>
        <dbReference type="ARBA" id="ARBA00007931"/>
    </source>
</evidence>
<evidence type="ECO:0000256" key="7">
    <source>
        <dbReference type="ARBA" id="ARBA00022723"/>
    </source>
</evidence>
<evidence type="ECO:0000256" key="4">
    <source>
        <dbReference type="ARBA" id="ARBA00022475"/>
    </source>
</evidence>
<dbReference type="GO" id="GO:0006508">
    <property type="term" value="P:proteolysis"/>
    <property type="evidence" value="ECO:0007669"/>
    <property type="project" value="UniProtKB-KW"/>
</dbReference>
<evidence type="ECO:0000256" key="12">
    <source>
        <dbReference type="ARBA" id="ARBA00023136"/>
    </source>
</evidence>
<evidence type="ECO:0000256" key="1">
    <source>
        <dbReference type="ARBA" id="ARBA00001947"/>
    </source>
</evidence>
<dbReference type="InterPro" id="IPR008915">
    <property type="entry name" value="Peptidase_M50"/>
</dbReference>
<proteinExistence type="inferred from homology"/>
<evidence type="ECO:0000313" key="15">
    <source>
        <dbReference type="EMBL" id="TMQ65028.1"/>
    </source>
</evidence>
<sequence>MGDPVGLVLLFPPLLFALTVHEVSHGLVALRLGDPTAKLMGRLTLNPLSHLDPLGALVFFIPPHIGWAKPVPVDVRYLKHARRDLMYIALAGPISNVILAIGFGTLLRVIDPASHAFTGRVEVALVKMVAWSVVLNLSLAAFNMIPIFPLDGSKVLAGLLPPIAAARYQTLEPIGPYLLLGLILLGSVSGMSVIGVVVGPFVQYFGGLFTGGIL</sequence>
<keyword evidence="12 13" id="KW-0472">Membrane</keyword>
<keyword evidence="8" id="KW-0378">Hydrolase</keyword>
<name>A0A538TN25_UNCEI</name>
<dbReference type="CDD" id="cd06158">
    <property type="entry name" value="S2P-M50_like_1"/>
    <property type="match status" value="1"/>
</dbReference>
<evidence type="ECO:0000256" key="6">
    <source>
        <dbReference type="ARBA" id="ARBA00022692"/>
    </source>
</evidence>
<comment type="cofactor">
    <cofactor evidence="1">
        <name>Zn(2+)</name>
        <dbReference type="ChEBI" id="CHEBI:29105"/>
    </cofactor>
</comment>
<evidence type="ECO:0000256" key="11">
    <source>
        <dbReference type="ARBA" id="ARBA00023049"/>
    </source>
</evidence>
<evidence type="ECO:0000256" key="10">
    <source>
        <dbReference type="ARBA" id="ARBA00022989"/>
    </source>
</evidence>
<dbReference type="PANTHER" id="PTHR35864">
    <property type="entry name" value="ZINC METALLOPROTEASE MJ0611-RELATED"/>
    <property type="match status" value="1"/>
</dbReference>
<dbReference type="AlphaFoldDB" id="A0A538TN25"/>
<evidence type="ECO:0000259" key="14">
    <source>
        <dbReference type="Pfam" id="PF02163"/>
    </source>
</evidence>
<dbReference type="InterPro" id="IPR052348">
    <property type="entry name" value="Metallopeptidase_M50B"/>
</dbReference>
<dbReference type="GO" id="GO:0008237">
    <property type="term" value="F:metallopeptidase activity"/>
    <property type="evidence" value="ECO:0007669"/>
    <property type="project" value="UniProtKB-KW"/>
</dbReference>
<comment type="similarity">
    <text evidence="3">Belongs to the peptidase M50B family.</text>
</comment>
<keyword evidence="11" id="KW-0482">Metalloprotease</keyword>
<reference evidence="15 16" key="1">
    <citation type="journal article" date="2019" name="Nat. Microbiol.">
        <title>Mediterranean grassland soil C-N compound turnover is dependent on rainfall and depth, and is mediated by genomically divergent microorganisms.</title>
        <authorList>
            <person name="Diamond S."/>
            <person name="Andeer P.F."/>
            <person name="Li Z."/>
            <person name="Crits-Christoph A."/>
            <person name="Burstein D."/>
            <person name="Anantharaman K."/>
            <person name="Lane K.R."/>
            <person name="Thomas B.C."/>
            <person name="Pan C."/>
            <person name="Northen T.R."/>
            <person name="Banfield J.F."/>
        </authorList>
    </citation>
    <scope>NUCLEOTIDE SEQUENCE [LARGE SCALE GENOMIC DNA]</scope>
    <source>
        <strain evidence="15">WS_9</strain>
    </source>
</reference>
<keyword evidence="6 13" id="KW-0812">Transmembrane</keyword>
<feature type="transmembrane region" description="Helical" evidence="13">
    <location>
        <begin position="85"/>
        <end position="110"/>
    </location>
</feature>
<accession>A0A538TN25</accession>
<keyword evidence="10 13" id="KW-1133">Transmembrane helix</keyword>
<dbReference type="Pfam" id="PF02163">
    <property type="entry name" value="Peptidase_M50"/>
    <property type="match status" value="1"/>
</dbReference>
<evidence type="ECO:0000256" key="8">
    <source>
        <dbReference type="ARBA" id="ARBA00022801"/>
    </source>
</evidence>
<keyword evidence="4" id="KW-1003">Cell membrane</keyword>
<comment type="subcellular location">
    <subcellularLocation>
        <location evidence="2">Cell membrane</location>
        <topology evidence="2">Multi-pass membrane protein</topology>
    </subcellularLocation>
</comment>
<dbReference type="GO" id="GO:0046872">
    <property type="term" value="F:metal ion binding"/>
    <property type="evidence" value="ECO:0007669"/>
    <property type="project" value="UniProtKB-KW"/>
</dbReference>
<keyword evidence="5 15" id="KW-0645">Protease</keyword>
<comment type="caution">
    <text evidence="15">The sequence shown here is derived from an EMBL/GenBank/DDBJ whole genome shotgun (WGS) entry which is preliminary data.</text>
</comment>
<feature type="domain" description="Peptidase M50" evidence="14">
    <location>
        <begin position="122"/>
        <end position="164"/>
    </location>
</feature>
<feature type="transmembrane region" description="Helical" evidence="13">
    <location>
        <begin position="177"/>
        <end position="202"/>
    </location>
</feature>
<organism evidence="15 16">
    <name type="scientific">Eiseniibacteriota bacterium</name>
    <dbReference type="NCBI Taxonomy" id="2212470"/>
    <lineage>
        <taxon>Bacteria</taxon>
        <taxon>Candidatus Eiseniibacteriota</taxon>
    </lineage>
</organism>
<keyword evidence="9" id="KW-0862">Zinc</keyword>
<feature type="transmembrane region" description="Helical" evidence="13">
    <location>
        <begin position="130"/>
        <end position="150"/>
    </location>
</feature>
<keyword evidence="7" id="KW-0479">Metal-binding</keyword>
<dbReference type="GO" id="GO:0005886">
    <property type="term" value="C:plasma membrane"/>
    <property type="evidence" value="ECO:0007669"/>
    <property type="project" value="UniProtKB-SubCell"/>
</dbReference>
<evidence type="ECO:0000256" key="5">
    <source>
        <dbReference type="ARBA" id="ARBA00022670"/>
    </source>
</evidence>
<dbReference type="EMBL" id="VBOZ01000015">
    <property type="protein sequence ID" value="TMQ65028.1"/>
    <property type="molecule type" value="Genomic_DNA"/>
</dbReference>
<evidence type="ECO:0000256" key="9">
    <source>
        <dbReference type="ARBA" id="ARBA00022833"/>
    </source>
</evidence>
<gene>
    <name evidence="15" type="ORF">E6K79_05900</name>
</gene>
<evidence type="ECO:0000313" key="16">
    <source>
        <dbReference type="Proteomes" id="UP000317691"/>
    </source>
</evidence>
<evidence type="ECO:0000256" key="2">
    <source>
        <dbReference type="ARBA" id="ARBA00004651"/>
    </source>
</evidence>
<dbReference type="Proteomes" id="UP000317691">
    <property type="component" value="Unassembled WGS sequence"/>
</dbReference>
<evidence type="ECO:0000256" key="13">
    <source>
        <dbReference type="SAM" id="Phobius"/>
    </source>
</evidence>
<protein>
    <submittedName>
        <fullName evidence="15">Site-2 protease family protein</fullName>
    </submittedName>
</protein>
<dbReference type="PANTHER" id="PTHR35864:SF1">
    <property type="entry name" value="ZINC METALLOPROTEASE YWHC-RELATED"/>
    <property type="match status" value="1"/>
</dbReference>
<dbReference type="InterPro" id="IPR044537">
    <property type="entry name" value="Rip2-like"/>
</dbReference>